<name>A0A1B6QBF6_SORBI</name>
<sequence length="105" mass="12311">MAAAPYLIPSLWWLLRPSPSQRPCVRRRTFLWRWIRAGQTRSWQICSAVSTSWAPHLPLEVGTHVMYWWRDQNLQTVNVIDLCKGSTSSPPSDYEYYVHCTSVRC</sequence>
<dbReference type="AlphaFoldDB" id="A0A1B6QBF6"/>
<dbReference type="EMBL" id="CM000761">
    <property type="protein sequence ID" value="KXG35246.1"/>
    <property type="molecule type" value="Genomic_DNA"/>
</dbReference>
<proteinExistence type="predicted"/>
<dbReference type="Proteomes" id="UP000000768">
    <property type="component" value="Chromosome 2"/>
</dbReference>
<accession>A0A1B6QBF6</accession>
<keyword evidence="2" id="KW-1185">Reference proteome</keyword>
<dbReference type="Gramene" id="KXG35246">
    <property type="protein sequence ID" value="KXG35246"/>
    <property type="gene ID" value="SORBI_3002G149300"/>
</dbReference>
<evidence type="ECO:0000313" key="1">
    <source>
        <dbReference type="EMBL" id="KXG35246.1"/>
    </source>
</evidence>
<evidence type="ECO:0000313" key="2">
    <source>
        <dbReference type="Proteomes" id="UP000000768"/>
    </source>
</evidence>
<dbReference type="STRING" id="4558.A0A1B6QBF6"/>
<protein>
    <submittedName>
        <fullName evidence="1">Uncharacterized protein</fullName>
    </submittedName>
</protein>
<dbReference type="InParanoid" id="A0A1B6QBF6"/>
<organism evidence="1 2">
    <name type="scientific">Sorghum bicolor</name>
    <name type="common">Sorghum</name>
    <name type="synonym">Sorghum vulgare</name>
    <dbReference type="NCBI Taxonomy" id="4558"/>
    <lineage>
        <taxon>Eukaryota</taxon>
        <taxon>Viridiplantae</taxon>
        <taxon>Streptophyta</taxon>
        <taxon>Embryophyta</taxon>
        <taxon>Tracheophyta</taxon>
        <taxon>Spermatophyta</taxon>
        <taxon>Magnoliopsida</taxon>
        <taxon>Liliopsida</taxon>
        <taxon>Poales</taxon>
        <taxon>Poaceae</taxon>
        <taxon>PACMAD clade</taxon>
        <taxon>Panicoideae</taxon>
        <taxon>Andropogonodae</taxon>
        <taxon>Andropogoneae</taxon>
        <taxon>Sorghinae</taxon>
        <taxon>Sorghum</taxon>
    </lineage>
</organism>
<reference evidence="1 2" key="1">
    <citation type="journal article" date="2009" name="Nature">
        <title>The Sorghum bicolor genome and the diversification of grasses.</title>
        <authorList>
            <person name="Paterson A.H."/>
            <person name="Bowers J.E."/>
            <person name="Bruggmann R."/>
            <person name="Dubchak I."/>
            <person name="Grimwood J."/>
            <person name="Gundlach H."/>
            <person name="Haberer G."/>
            <person name="Hellsten U."/>
            <person name="Mitros T."/>
            <person name="Poliakov A."/>
            <person name="Schmutz J."/>
            <person name="Spannagl M."/>
            <person name="Tang H."/>
            <person name="Wang X."/>
            <person name="Wicker T."/>
            <person name="Bharti A.K."/>
            <person name="Chapman J."/>
            <person name="Feltus F.A."/>
            <person name="Gowik U."/>
            <person name="Grigoriev I.V."/>
            <person name="Lyons E."/>
            <person name="Maher C.A."/>
            <person name="Martis M."/>
            <person name="Narechania A."/>
            <person name="Otillar R.P."/>
            <person name="Penning B.W."/>
            <person name="Salamov A.A."/>
            <person name="Wang Y."/>
            <person name="Zhang L."/>
            <person name="Carpita N.C."/>
            <person name="Freeling M."/>
            <person name="Gingle A.R."/>
            <person name="Hash C.T."/>
            <person name="Keller B."/>
            <person name="Klein P."/>
            <person name="Kresovich S."/>
            <person name="McCann M.C."/>
            <person name="Ming R."/>
            <person name="Peterson D.G."/>
            <person name="Mehboob-ur-Rahman"/>
            <person name="Ware D."/>
            <person name="Westhoff P."/>
            <person name="Mayer K.F."/>
            <person name="Messing J."/>
            <person name="Rokhsar D.S."/>
        </authorList>
    </citation>
    <scope>NUCLEOTIDE SEQUENCE [LARGE SCALE GENOMIC DNA]</scope>
    <source>
        <strain evidence="2">cv. BTx623</strain>
    </source>
</reference>
<reference evidence="2" key="2">
    <citation type="journal article" date="2018" name="Plant J.">
        <title>The Sorghum bicolor reference genome: improved assembly, gene annotations, a transcriptome atlas, and signatures of genome organization.</title>
        <authorList>
            <person name="McCormick R.F."/>
            <person name="Truong S.K."/>
            <person name="Sreedasyam A."/>
            <person name="Jenkins J."/>
            <person name="Shu S."/>
            <person name="Sims D."/>
            <person name="Kennedy M."/>
            <person name="Amirebrahimi M."/>
            <person name="Weers B.D."/>
            <person name="McKinley B."/>
            <person name="Mattison A."/>
            <person name="Morishige D.T."/>
            <person name="Grimwood J."/>
            <person name="Schmutz J."/>
            <person name="Mullet J.E."/>
        </authorList>
    </citation>
    <scope>NUCLEOTIDE SEQUENCE [LARGE SCALE GENOMIC DNA]</scope>
    <source>
        <strain evidence="2">cv. BTx623</strain>
    </source>
</reference>
<gene>
    <name evidence="1" type="ORF">SORBI_3002G149300</name>
</gene>